<reference evidence="1 2" key="1">
    <citation type="journal article" date="2012" name="J. Bacteriol.">
        <title>Genome sequence of the model hyperthermophilic archaeon Thermococcus litoralis NS-C.</title>
        <authorList>
            <person name="Gardner A.F."/>
            <person name="Kumar S."/>
            <person name="Perler F.B."/>
        </authorList>
    </citation>
    <scope>NUCLEOTIDE SEQUENCE [LARGE SCALE GENOMIC DNA]</scope>
    <source>
        <strain evidence="2">ATCC 51850 / DSM 5473 / JCM 8560 / NS-C</strain>
    </source>
</reference>
<sequence length="91" mass="11083">MPIDLERLRANIKEYIEMGEIAYKQRKYNASLILYFKALVGICDYIIKRDLNEEPDNHTHRFRILREHYPDLYRVVDKFFFLLQGHISNYS</sequence>
<keyword evidence="2" id="KW-1185">Reference proteome</keyword>
<dbReference type="HOGENOM" id="CLU_172294_0_0_2"/>
<organism evidence="1 2">
    <name type="scientific">Thermococcus litoralis (strain ATCC 51850 / DSM 5473 / JCM 8560 / NS-C)</name>
    <dbReference type="NCBI Taxonomy" id="523849"/>
    <lineage>
        <taxon>Archaea</taxon>
        <taxon>Methanobacteriati</taxon>
        <taxon>Methanobacteriota</taxon>
        <taxon>Thermococci</taxon>
        <taxon>Thermococcales</taxon>
        <taxon>Thermococcaceae</taxon>
        <taxon>Thermococcus</taxon>
    </lineage>
</organism>
<dbReference type="EMBL" id="CP006670">
    <property type="protein sequence ID" value="EHR79044.1"/>
    <property type="molecule type" value="Genomic_DNA"/>
</dbReference>
<dbReference type="PaxDb" id="523849-OCC_01629"/>
<evidence type="ECO:0008006" key="3">
    <source>
        <dbReference type="Google" id="ProtNLM"/>
    </source>
</evidence>
<dbReference type="STRING" id="523849.OCC_01629"/>
<name>H3ZLV7_THELN</name>
<evidence type="ECO:0000313" key="2">
    <source>
        <dbReference type="Proteomes" id="UP000015502"/>
    </source>
</evidence>
<gene>
    <name evidence="1" type="ORF">OCC_01629</name>
</gene>
<dbReference type="RefSeq" id="WP_004067488.1">
    <property type="nucleotide sequence ID" value="NC_022084.1"/>
</dbReference>
<dbReference type="GeneID" id="16549556"/>
<dbReference type="KEGG" id="tlt:OCC_01629"/>
<dbReference type="AlphaFoldDB" id="H3ZLV7"/>
<dbReference type="Proteomes" id="UP000015502">
    <property type="component" value="Chromosome"/>
</dbReference>
<accession>H3ZLV7</accession>
<proteinExistence type="predicted"/>
<evidence type="ECO:0000313" key="1">
    <source>
        <dbReference type="EMBL" id="EHR79044.1"/>
    </source>
</evidence>
<protein>
    <recommendedName>
        <fullName evidence="3">HEPN domain-containing protein</fullName>
    </recommendedName>
</protein>